<organism evidence="2 3">
    <name type="scientific">Thalassiosira pseudonana</name>
    <name type="common">Marine diatom</name>
    <name type="synonym">Cyclotella nana</name>
    <dbReference type="NCBI Taxonomy" id="35128"/>
    <lineage>
        <taxon>Eukaryota</taxon>
        <taxon>Sar</taxon>
        <taxon>Stramenopiles</taxon>
        <taxon>Ochrophyta</taxon>
        <taxon>Bacillariophyta</taxon>
        <taxon>Coscinodiscophyceae</taxon>
        <taxon>Thalassiosirophycidae</taxon>
        <taxon>Thalassiosirales</taxon>
        <taxon>Thalassiosiraceae</taxon>
        <taxon>Thalassiosira</taxon>
    </lineage>
</organism>
<dbReference type="OMA" id="HPFANET"/>
<dbReference type="HOGENOM" id="CLU_336350_0_0_1"/>
<dbReference type="EMBL" id="CM000645">
    <property type="protein sequence ID" value="EED90308.1"/>
    <property type="molecule type" value="Genomic_DNA"/>
</dbReference>
<feature type="region of interest" description="Disordered" evidence="1">
    <location>
        <begin position="468"/>
        <end position="492"/>
    </location>
</feature>
<feature type="region of interest" description="Disordered" evidence="1">
    <location>
        <begin position="820"/>
        <end position="848"/>
    </location>
</feature>
<feature type="compositionally biased region" description="Basic residues" evidence="1">
    <location>
        <begin position="831"/>
        <end position="841"/>
    </location>
</feature>
<feature type="region of interest" description="Disordered" evidence="1">
    <location>
        <begin position="153"/>
        <end position="181"/>
    </location>
</feature>
<reference evidence="2 3" key="1">
    <citation type="journal article" date="2004" name="Science">
        <title>The genome of the diatom Thalassiosira pseudonana: ecology, evolution, and metabolism.</title>
        <authorList>
            <person name="Armbrust E.V."/>
            <person name="Berges J.A."/>
            <person name="Bowler C."/>
            <person name="Green B.R."/>
            <person name="Martinez D."/>
            <person name="Putnam N.H."/>
            <person name="Zhou S."/>
            <person name="Allen A.E."/>
            <person name="Apt K.E."/>
            <person name="Bechner M."/>
            <person name="Brzezinski M.A."/>
            <person name="Chaal B.K."/>
            <person name="Chiovitti A."/>
            <person name="Davis A.K."/>
            <person name="Demarest M.S."/>
            <person name="Detter J.C."/>
            <person name="Glavina T."/>
            <person name="Goodstein D."/>
            <person name="Hadi M.Z."/>
            <person name="Hellsten U."/>
            <person name="Hildebrand M."/>
            <person name="Jenkins B.D."/>
            <person name="Jurka J."/>
            <person name="Kapitonov V.V."/>
            <person name="Kroger N."/>
            <person name="Lau W.W."/>
            <person name="Lane T.W."/>
            <person name="Larimer F.W."/>
            <person name="Lippmeier J.C."/>
            <person name="Lucas S."/>
            <person name="Medina M."/>
            <person name="Montsant A."/>
            <person name="Obornik M."/>
            <person name="Parker M.S."/>
            <person name="Palenik B."/>
            <person name="Pazour G.J."/>
            <person name="Richardson P.M."/>
            <person name="Rynearson T.A."/>
            <person name="Saito M.A."/>
            <person name="Schwartz D.C."/>
            <person name="Thamatrakoln K."/>
            <person name="Valentin K."/>
            <person name="Vardi A."/>
            <person name="Wilkerson F.P."/>
            <person name="Rokhsar D.S."/>
        </authorList>
    </citation>
    <scope>NUCLEOTIDE SEQUENCE [LARGE SCALE GENOMIC DNA]</scope>
    <source>
        <strain evidence="2 3">CCMP1335</strain>
    </source>
</reference>
<dbReference type="GO" id="GO:0016757">
    <property type="term" value="F:glycosyltransferase activity"/>
    <property type="evidence" value="ECO:0000318"/>
    <property type="project" value="GO_Central"/>
</dbReference>
<gene>
    <name evidence="2" type="ORF">THAPSDRAFT_24053</name>
</gene>
<feature type="compositionally biased region" description="Acidic residues" evidence="1">
    <location>
        <begin position="153"/>
        <end position="165"/>
    </location>
</feature>
<feature type="compositionally biased region" description="Basic and acidic residues" evidence="1">
    <location>
        <begin position="166"/>
        <end position="175"/>
    </location>
</feature>
<dbReference type="InParanoid" id="B8C8L1"/>
<dbReference type="PANTHER" id="PTHR20961">
    <property type="entry name" value="GLYCOSYLTRANSFERASE"/>
    <property type="match status" value="1"/>
</dbReference>
<feature type="compositionally biased region" description="Polar residues" evidence="1">
    <location>
        <begin position="7"/>
        <end position="25"/>
    </location>
</feature>
<protein>
    <submittedName>
        <fullName evidence="2">Uncharacterized protein</fullName>
    </submittedName>
</protein>
<evidence type="ECO:0000313" key="3">
    <source>
        <dbReference type="Proteomes" id="UP000001449"/>
    </source>
</evidence>
<dbReference type="RefSeq" id="XP_002292333.1">
    <property type="nucleotide sequence ID" value="XM_002292297.1"/>
</dbReference>
<dbReference type="InterPro" id="IPR007657">
    <property type="entry name" value="Glycosyltransferase_61"/>
</dbReference>
<dbReference type="Proteomes" id="UP000001449">
    <property type="component" value="Chromosome 9"/>
</dbReference>
<proteinExistence type="predicted"/>
<accession>B8C8L1</accession>
<dbReference type="PANTHER" id="PTHR20961:SF140">
    <property type="entry name" value="GLYCOSYLTRANSFERASE"/>
    <property type="match status" value="1"/>
</dbReference>
<feature type="region of interest" description="Disordered" evidence="1">
    <location>
        <begin position="1"/>
        <end position="32"/>
    </location>
</feature>
<evidence type="ECO:0000313" key="2">
    <source>
        <dbReference type="EMBL" id="EED90308.1"/>
    </source>
</evidence>
<dbReference type="GeneID" id="7450982"/>
<dbReference type="PaxDb" id="35128-Thaps24053"/>
<dbReference type="KEGG" id="tps:THAPSDRAFT_24053"/>
<name>B8C8L1_THAPS</name>
<sequence length="848" mass="97229">MHPFANETCNNNNHHQYQPSITQRPIASRRKSSTYTKYEQQVLLGKAPPEFQRSAITIKLNSEEGNLLQQPLEASDEYEATIGSGDDYILQRLKTEDDDTEQLQLLDTLDDDYKLLSQMGEDADDSLKYFQGNEYEEEENEGPTDDLTWAEEEQNGEDESVFDQGEEGKKDDLRPKQNLQGSQWDGWTYVDNHGVITRFRDADLSKGTDGAHLKLNTGNGKYWWRNSNLCFDVDYICQNREGGENGWFYYSPKDDGTTQQQQQQQQIFQPSMELRCEPRKYDRGMTAEKRISIKAATSSKVHSNDMVFLNDSSFRLNNNKTDGTCQISPTPTHIALQSMFNDMIGEFYARTLLPLHRLMVPRPVTELTNQSIDDVSKPWEEDIQYYVHLAYSKKKLLDGHKLMLSGMSTSEGAKDVKSLLDLFSFSSSTENEDQSKVDEESSPGCQCFEKMVFCGYNVNETEDAVAASKGGDASEINDTDQTIHKSDTGHTTLPMPDLSKKYTLWSAGSLDQDELSELSDSCGRSRFADKYECTDWGDLRHFLSSNFVKHYPTLEQDIINFRKGQLQERGLIDTAYDGDTKEWTLVGLAQRTYRRSWLNLAEVMKACDTAEYAKEAKVLCVVVNVEHTASPYEQLLLHRSVDALIGVHGAQLTQAVLLPPHGHILELLPWVPNYIRGAWVQTRHTPTPLGIIYHNTDLNHLGYSLGRDSVPLCEGVDDDQLEHCFLKNKKNFMWDVRDFNVRPDIVIQYIERFVLYMKGEQRQCKDVEHRLDDKFVLYNVWCAWDHGEVDSEVQQHSSPQNTTVSLRHYYHDVPLSEIRRPPLKRNIGTGKKTKPKRRKKQSEKPVAR</sequence>
<keyword evidence="3" id="KW-1185">Reference proteome</keyword>
<evidence type="ECO:0000256" key="1">
    <source>
        <dbReference type="SAM" id="MobiDB-lite"/>
    </source>
</evidence>
<dbReference type="eggNOG" id="ENOG502RWST">
    <property type="taxonomic scope" value="Eukaryota"/>
</dbReference>
<reference evidence="2 3" key="2">
    <citation type="journal article" date="2008" name="Nature">
        <title>The Phaeodactylum genome reveals the evolutionary history of diatom genomes.</title>
        <authorList>
            <person name="Bowler C."/>
            <person name="Allen A.E."/>
            <person name="Badger J.H."/>
            <person name="Grimwood J."/>
            <person name="Jabbari K."/>
            <person name="Kuo A."/>
            <person name="Maheswari U."/>
            <person name="Martens C."/>
            <person name="Maumus F."/>
            <person name="Otillar R.P."/>
            <person name="Rayko E."/>
            <person name="Salamov A."/>
            <person name="Vandepoele K."/>
            <person name="Beszteri B."/>
            <person name="Gruber A."/>
            <person name="Heijde M."/>
            <person name="Katinka M."/>
            <person name="Mock T."/>
            <person name="Valentin K."/>
            <person name="Verret F."/>
            <person name="Berges J.A."/>
            <person name="Brownlee C."/>
            <person name="Cadoret J.P."/>
            <person name="Chiovitti A."/>
            <person name="Choi C.J."/>
            <person name="Coesel S."/>
            <person name="De Martino A."/>
            <person name="Detter J.C."/>
            <person name="Durkin C."/>
            <person name="Falciatore A."/>
            <person name="Fournet J."/>
            <person name="Haruta M."/>
            <person name="Huysman M.J."/>
            <person name="Jenkins B.D."/>
            <person name="Jiroutova K."/>
            <person name="Jorgensen R.E."/>
            <person name="Joubert Y."/>
            <person name="Kaplan A."/>
            <person name="Kroger N."/>
            <person name="Kroth P.G."/>
            <person name="La Roche J."/>
            <person name="Lindquist E."/>
            <person name="Lommer M."/>
            <person name="Martin-Jezequel V."/>
            <person name="Lopez P.J."/>
            <person name="Lucas S."/>
            <person name="Mangogna M."/>
            <person name="McGinnis K."/>
            <person name="Medlin L.K."/>
            <person name="Montsant A."/>
            <person name="Oudot-Le Secq M.P."/>
            <person name="Napoli C."/>
            <person name="Obornik M."/>
            <person name="Parker M.S."/>
            <person name="Petit J.L."/>
            <person name="Porcel B.M."/>
            <person name="Poulsen N."/>
            <person name="Robison M."/>
            <person name="Rychlewski L."/>
            <person name="Rynearson T.A."/>
            <person name="Schmutz J."/>
            <person name="Shapiro H."/>
            <person name="Siaut M."/>
            <person name="Stanley M."/>
            <person name="Sussman M.R."/>
            <person name="Taylor A.R."/>
            <person name="Vardi A."/>
            <person name="von Dassow P."/>
            <person name="Vyverman W."/>
            <person name="Willis A."/>
            <person name="Wyrwicz L.S."/>
            <person name="Rokhsar D.S."/>
            <person name="Weissenbach J."/>
            <person name="Armbrust E.V."/>
            <person name="Green B.R."/>
            <person name="Van de Peer Y."/>
            <person name="Grigoriev I.V."/>
        </authorList>
    </citation>
    <scope>NUCLEOTIDE SEQUENCE [LARGE SCALE GENOMIC DNA]</scope>
    <source>
        <strain evidence="2 3">CCMP1335</strain>
    </source>
</reference>
<dbReference type="AlphaFoldDB" id="B8C8L1"/>